<dbReference type="GO" id="GO:0070971">
    <property type="term" value="C:endoplasmic reticulum exit site"/>
    <property type="evidence" value="ECO:0007669"/>
    <property type="project" value="TreeGrafter"/>
</dbReference>
<comment type="caution">
    <text evidence="2">The sequence shown here is derived from an EMBL/GenBank/DDBJ whole genome shotgun (WGS) entry which is preliminary data.</text>
</comment>
<dbReference type="Gene3D" id="1.20.120.730">
    <property type="entry name" value="Sec23/Sec24 helical domain"/>
    <property type="match status" value="1"/>
</dbReference>
<name>A0AAD7VMJ9_QUISA</name>
<accession>A0AAD7VMJ9</accession>
<feature type="domain" description="Sec23/Sec24 helical" evidence="1">
    <location>
        <begin position="47"/>
        <end position="129"/>
    </location>
</feature>
<dbReference type="AlphaFoldDB" id="A0AAD7VMJ9"/>
<dbReference type="EMBL" id="JARAOO010000001">
    <property type="protein sequence ID" value="KAJ7981175.1"/>
    <property type="molecule type" value="Genomic_DNA"/>
</dbReference>
<dbReference type="PANTHER" id="PTHR13803">
    <property type="entry name" value="SEC24-RELATED PROTEIN"/>
    <property type="match status" value="1"/>
</dbReference>
<proteinExistence type="predicted"/>
<dbReference type="SUPFAM" id="SSF81811">
    <property type="entry name" value="Helical domain of Sec23/24"/>
    <property type="match status" value="1"/>
</dbReference>
<keyword evidence="3" id="KW-1185">Reference proteome</keyword>
<dbReference type="Pfam" id="PF04815">
    <property type="entry name" value="Sec23_helical"/>
    <property type="match status" value="1"/>
</dbReference>
<gene>
    <name evidence="2" type="ORF">O6P43_000472</name>
</gene>
<dbReference type="InterPro" id="IPR006900">
    <property type="entry name" value="Sec23/24_helical_dom"/>
</dbReference>
<dbReference type="GO" id="GO:0000149">
    <property type="term" value="F:SNARE binding"/>
    <property type="evidence" value="ECO:0007669"/>
    <property type="project" value="TreeGrafter"/>
</dbReference>
<dbReference type="Proteomes" id="UP001163823">
    <property type="component" value="Chromosome 1"/>
</dbReference>
<dbReference type="PANTHER" id="PTHR13803:SF17">
    <property type="entry name" value="PROTEIN TRANSPORT PROTEIN SEC24"/>
    <property type="match status" value="1"/>
</dbReference>
<dbReference type="GO" id="GO:0006886">
    <property type="term" value="P:intracellular protein transport"/>
    <property type="evidence" value="ECO:0007669"/>
    <property type="project" value="InterPro"/>
</dbReference>
<dbReference type="GO" id="GO:0030127">
    <property type="term" value="C:COPII vesicle coat"/>
    <property type="evidence" value="ECO:0007669"/>
    <property type="project" value="InterPro"/>
</dbReference>
<evidence type="ECO:0000259" key="1">
    <source>
        <dbReference type="Pfam" id="PF04815"/>
    </source>
</evidence>
<sequence>MVPPEELTNSAMVSASRTKHSLKRQLRVRTLQFGTTQNINELYDSVDPEVLLSLLVHKAILSSLEQGVWEGRMLLHDWLVILTAQYNEAYELVEYHSGSSLRSHIDVAFSQCPQLQPLPRLVFALLRKSSSPAFTKKVFTLTIASTYNAFSVHWNQASFTVQCILC</sequence>
<reference evidence="2 3" key="1">
    <citation type="journal article" date="2023" name="Science">
        <title>Elucidation of the pathway for biosynthesis of saponin adjuvants from the soapbark tree.</title>
        <authorList>
            <person name="Reed J."/>
            <person name="Orme A."/>
            <person name="El-Demerdash A."/>
            <person name="Owen C."/>
            <person name="Martin L.B.B."/>
            <person name="Misra R.C."/>
            <person name="Kikuchi S."/>
            <person name="Rejzek M."/>
            <person name="Martin A.C."/>
            <person name="Harkess A."/>
            <person name="Leebens-Mack J."/>
            <person name="Louveau T."/>
            <person name="Stephenson M.J."/>
            <person name="Osbourn A."/>
        </authorList>
    </citation>
    <scope>NUCLEOTIDE SEQUENCE [LARGE SCALE GENOMIC DNA]</scope>
    <source>
        <strain evidence="2">S10</strain>
    </source>
</reference>
<dbReference type="GO" id="GO:0090110">
    <property type="term" value="P:COPII-coated vesicle cargo loading"/>
    <property type="evidence" value="ECO:0007669"/>
    <property type="project" value="TreeGrafter"/>
</dbReference>
<dbReference type="KEGG" id="qsa:O6P43_000472"/>
<dbReference type="InterPro" id="IPR050550">
    <property type="entry name" value="SEC23_SEC24_subfamily"/>
</dbReference>
<organism evidence="2 3">
    <name type="scientific">Quillaja saponaria</name>
    <name type="common">Soap bark tree</name>
    <dbReference type="NCBI Taxonomy" id="32244"/>
    <lineage>
        <taxon>Eukaryota</taxon>
        <taxon>Viridiplantae</taxon>
        <taxon>Streptophyta</taxon>
        <taxon>Embryophyta</taxon>
        <taxon>Tracheophyta</taxon>
        <taxon>Spermatophyta</taxon>
        <taxon>Magnoliopsida</taxon>
        <taxon>eudicotyledons</taxon>
        <taxon>Gunneridae</taxon>
        <taxon>Pentapetalae</taxon>
        <taxon>rosids</taxon>
        <taxon>fabids</taxon>
        <taxon>Fabales</taxon>
        <taxon>Quillajaceae</taxon>
        <taxon>Quillaja</taxon>
    </lineage>
</organism>
<protein>
    <submittedName>
        <fullName evidence="2">Sec23/sec24 transport family protein</fullName>
    </submittedName>
</protein>
<dbReference type="InterPro" id="IPR036175">
    <property type="entry name" value="Sec23/24_helical_dom_sf"/>
</dbReference>
<evidence type="ECO:0000313" key="3">
    <source>
        <dbReference type="Proteomes" id="UP001163823"/>
    </source>
</evidence>
<dbReference type="GO" id="GO:0008270">
    <property type="term" value="F:zinc ion binding"/>
    <property type="evidence" value="ECO:0007669"/>
    <property type="project" value="TreeGrafter"/>
</dbReference>
<evidence type="ECO:0000313" key="2">
    <source>
        <dbReference type="EMBL" id="KAJ7981175.1"/>
    </source>
</evidence>